<accession>A0ABP1E4W0</accession>
<protein>
    <recommendedName>
        <fullName evidence="3">Aminoglycoside phosphotransferase domain-containing protein</fullName>
    </recommendedName>
</protein>
<reference evidence="2" key="1">
    <citation type="submission" date="2024-04" db="EMBL/GenBank/DDBJ databases">
        <authorList>
            <person name="Shaw F."/>
            <person name="Minotto A."/>
        </authorList>
    </citation>
    <scope>NUCLEOTIDE SEQUENCE [LARGE SCALE GENOMIC DNA]</scope>
</reference>
<keyword evidence="2" id="KW-1185">Reference proteome</keyword>
<sequence length="312" mass="35142">MAATTLRLDIPQLLEAPVTLTVVVPPSWCTGSPLPAKSIPHKFEIFEELCRDAAYVFRGRLQLEASDDATIDAICKLSWNAEEAVKASLDVEAGYYTSQLLTLQGRAVPHFFGLYTCESPNDEEDQPVSCIILQDGGDRIPYAMFSMNDEDPVCSRQIVKALLEIHSVGLLPHEFNAKSVVHRHEAAAPDEHVQAFIVGFGHAQLHDCRFPFQGGIDRVRMKDWEPDVMDFGCQHLFYNLHQLGIWIPRTISFLGRGFSTQMLRSAEMLAQCSADVMKRGTKEDYMPRATTAYEAFHEKYGQRITQFGWLSK</sequence>
<name>A0ABP1E4W0_9APHY</name>
<organism evidence="1 2">
    <name type="scientific">Somion occarium</name>
    <dbReference type="NCBI Taxonomy" id="3059160"/>
    <lineage>
        <taxon>Eukaryota</taxon>
        <taxon>Fungi</taxon>
        <taxon>Dikarya</taxon>
        <taxon>Basidiomycota</taxon>
        <taxon>Agaricomycotina</taxon>
        <taxon>Agaricomycetes</taxon>
        <taxon>Polyporales</taxon>
        <taxon>Cerrenaceae</taxon>
        <taxon>Somion</taxon>
    </lineage>
</organism>
<proteinExistence type="predicted"/>
<dbReference type="EMBL" id="OZ037951">
    <property type="protein sequence ID" value="CAL1715068.1"/>
    <property type="molecule type" value="Genomic_DNA"/>
</dbReference>
<gene>
    <name evidence="1" type="ORF">GFSPODELE1_LOCUS10049</name>
</gene>
<dbReference type="Proteomes" id="UP001497453">
    <property type="component" value="Chromosome 8"/>
</dbReference>
<evidence type="ECO:0000313" key="2">
    <source>
        <dbReference type="Proteomes" id="UP001497453"/>
    </source>
</evidence>
<evidence type="ECO:0008006" key="3">
    <source>
        <dbReference type="Google" id="ProtNLM"/>
    </source>
</evidence>
<evidence type="ECO:0000313" key="1">
    <source>
        <dbReference type="EMBL" id="CAL1715068.1"/>
    </source>
</evidence>